<keyword evidence="1" id="KW-0812">Transmembrane</keyword>
<keyword evidence="3" id="KW-1185">Reference proteome</keyword>
<dbReference type="EMBL" id="FNUS01000002">
    <property type="protein sequence ID" value="SEG01348.1"/>
    <property type="molecule type" value="Genomic_DNA"/>
</dbReference>
<dbReference type="Proteomes" id="UP000236738">
    <property type="component" value="Unassembled WGS sequence"/>
</dbReference>
<reference evidence="3" key="1">
    <citation type="submission" date="2016-10" db="EMBL/GenBank/DDBJ databases">
        <authorList>
            <person name="Varghese N."/>
            <person name="Submissions S."/>
        </authorList>
    </citation>
    <scope>NUCLEOTIDE SEQUENCE [LARGE SCALE GENOMIC DNA]</scope>
    <source>
        <strain evidence="3">DSM 21580</strain>
    </source>
</reference>
<dbReference type="AlphaFoldDB" id="A0A1H5WPS1"/>
<feature type="transmembrane region" description="Helical" evidence="1">
    <location>
        <begin position="12"/>
        <end position="30"/>
    </location>
</feature>
<proteinExistence type="predicted"/>
<keyword evidence="1" id="KW-1133">Transmembrane helix</keyword>
<organism evidence="2 3">
    <name type="scientific">Halpernia humi</name>
    <dbReference type="NCBI Taxonomy" id="493375"/>
    <lineage>
        <taxon>Bacteria</taxon>
        <taxon>Pseudomonadati</taxon>
        <taxon>Bacteroidota</taxon>
        <taxon>Flavobacteriia</taxon>
        <taxon>Flavobacteriales</taxon>
        <taxon>Weeksellaceae</taxon>
        <taxon>Chryseobacterium group</taxon>
        <taxon>Halpernia</taxon>
    </lineage>
</organism>
<evidence type="ECO:0000313" key="2">
    <source>
        <dbReference type="EMBL" id="SEG01348.1"/>
    </source>
</evidence>
<evidence type="ECO:0000313" key="3">
    <source>
        <dbReference type="Proteomes" id="UP000236738"/>
    </source>
</evidence>
<accession>A0A1H5WPS1</accession>
<gene>
    <name evidence="2" type="ORF">SAMN05421847_1288</name>
</gene>
<name>A0A1H5WPS1_9FLAO</name>
<protein>
    <submittedName>
        <fullName evidence="2">Uncharacterized protein</fullName>
    </submittedName>
</protein>
<keyword evidence="1" id="KW-0472">Membrane</keyword>
<evidence type="ECO:0000256" key="1">
    <source>
        <dbReference type="SAM" id="Phobius"/>
    </source>
</evidence>
<sequence>MSLFESNNQGLFLMQIFALLLFLGWSFYLSKKILVRMFKHWKNKKF</sequence>